<dbReference type="Gene3D" id="2.30.110.10">
    <property type="entry name" value="Electron Transport, Fmn-binding Protein, Chain A"/>
    <property type="match status" value="1"/>
</dbReference>
<evidence type="ECO:0000313" key="2">
    <source>
        <dbReference type="Proteomes" id="UP000236732"/>
    </source>
</evidence>
<evidence type="ECO:0000313" key="1">
    <source>
        <dbReference type="EMBL" id="SEH00003.1"/>
    </source>
</evidence>
<proteinExistence type="predicted"/>
<dbReference type="Pfam" id="PF12900">
    <property type="entry name" value="Pyridox_ox_2"/>
    <property type="match status" value="1"/>
</dbReference>
<sequence>MNAWMTVEERESFLAGTRIGVLSVAEGEVPLSVPIWYGYEPGGDIRISTPEGSRKLRAVRAAGQAGFTVQQEAMPYRYVSVEGSVAGYEATDPAEYLEWSIRYLGDDDGRRFFQAIEEGLSGWVTVRLRPGKWRTYDFGKEFTTG</sequence>
<dbReference type="InterPro" id="IPR024747">
    <property type="entry name" value="Pyridox_Oxase-rel"/>
</dbReference>
<dbReference type="SUPFAM" id="SSF50475">
    <property type="entry name" value="FMN-binding split barrel"/>
    <property type="match status" value="1"/>
</dbReference>
<dbReference type="EMBL" id="FNVT01000014">
    <property type="protein sequence ID" value="SEH00003.1"/>
    <property type="molecule type" value="Genomic_DNA"/>
</dbReference>
<name>A0A1H6ERG0_9ACTN</name>
<organism evidence="1 2">
    <name type="scientific">Nonomuraea solani</name>
    <dbReference type="NCBI Taxonomy" id="1144553"/>
    <lineage>
        <taxon>Bacteria</taxon>
        <taxon>Bacillati</taxon>
        <taxon>Actinomycetota</taxon>
        <taxon>Actinomycetes</taxon>
        <taxon>Streptosporangiales</taxon>
        <taxon>Streptosporangiaceae</taxon>
        <taxon>Nonomuraea</taxon>
    </lineage>
</organism>
<keyword evidence="2" id="KW-1185">Reference proteome</keyword>
<dbReference type="OrthoDB" id="5242787at2"/>
<gene>
    <name evidence="1" type="ORF">SAMN05444920_114279</name>
</gene>
<protein>
    <submittedName>
        <fullName evidence="1">Pyridoxamine 5'-phosphate oxidase</fullName>
    </submittedName>
</protein>
<accession>A0A1H6ERG0</accession>
<reference evidence="1 2" key="1">
    <citation type="submission" date="2016-10" db="EMBL/GenBank/DDBJ databases">
        <authorList>
            <person name="de Groot N.N."/>
        </authorList>
    </citation>
    <scope>NUCLEOTIDE SEQUENCE [LARGE SCALE GENOMIC DNA]</scope>
    <source>
        <strain evidence="1 2">CGMCC 4.7037</strain>
    </source>
</reference>
<dbReference type="RefSeq" id="WP_103961157.1">
    <property type="nucleotide sequence ID" value="NZ_FNVT01000014.1"/>
</dbReference>
<dbReference type="Proteomes" id="UP000236732">
    <property type="component" value="Unassembled WGS sequence"/>
</dbReference>
<dbReference type="InterPro" id="IPR012349">
    <property type="entry name" value="Split_barrel_FMN-bd"/>
</dbReference>
<dbReference type="AlphaFoldDB" id="A0A1H6ERG0"/>